<dbReference type="EMBL" id="CP010070">
    <property type="protein sequence ID" value="AIZ56493.1"/>
    <property type="molecule type" value="Genomic_DNA"/>
</dbReference>
<evidence type="ECO:0000313" key="2">
    <source>
        <dbReference type="Proteomes" id="UP000030787"/>
    </source>
</evidence>
<proteinExistence type="predicted"/>
<gene>
    <name evidence="1" type="ORF">Mpt1_c06060</name>
</gene>
<dbReference type="AlphaFoldDB" id="A0A0A7LBV4"/>
<dbReference type="PIRSF" id="PIRSF005642">
    <property type="entry name" value="UCP005642"/>
    <property type="match status" value="1"/>
</dbReference>
<dbReference type="InterPro" id="IPR012025">
    <property type="entry name" value="Methan_mark_6"/>
</dbReference>
<evidence type="ECO:0008006" key="3">
    <source>
        <dbReference type="Google" id="ProtNLM"/>
    </source>
</evidence>
<dbReference type="OrthoDB" id="148219at2157"/>
<keyword evidence="2" id="KW-1185">Reference proteome</keyword>
<reference evidence="1 2" key="1">
    <citation type="journal article" date="2014" name="Appl. Environ. Microbiol.">
        <title>Comparative Genome Analysis of 'Candidatus Methanoplasma termitum' Indicates a New Mode of Energy Metabolism in the Seventh Order of Methanogens.</title>
        <authorList>
            <person name="Lang K."/>
            <person name="Schuldes J."/>
            <person name="Klingl A."/>
            <person name="Poehlein A."/>
            <person name="Daniel R."/>
            <person name="Brune A."/>
        </authorList>
    </citation>
    <scope>NUCLEOTIDE SEQUENCE [LARGE SCALE GENOMIC DNA]</scope>
    <source>
        <strain evidence="2">Mpt1</strain>
    </source>
</reference>
<dbReference type="Pfam" id="PF09875">
    <property type="entry name" value="DUF2102"/>
    <property type="match status" value="1"/>
</dbReference>
<dbReference type="HOGENOM" id="CLU_132457_1_0_2"/>
<protein>
    <recommendedName>
        <fullName evidence="3">Methanogenesis marker protein 6</fullName>
    </recommendedName>
</protein>
<dbReference type="STRING" id="1577791.Mpt1_c06060"/>
<dbReference type="Proteomes" id="UP000030787">
    <property type="component" value="Chromosome"/>
</dbReference>
<dbReference type="GeneID" id="24818272"/>
<accession>A0A0A7LBV4</accession>
<evidence type="ECO:0000313" key="1">
    <source>
        <dbReference type="EMBL" id="AIZ56493.1"/>
    </source>
</evidence>
<dbReference type="RefSeq" id="WP_048112009.1">
    <property type="nucleotide sequence ID" value="NZ_CP010070.1"/>
</dbReference>
<sequence>MSEERETRLFMISPDSMITPDQLVREVHAMGKGVTAKETCYGSVVEGPRKNVREVLAEIREKHPFDIYSKTRAYPAGDMRRCRAHHGTRPGFAQLEAEWEGLYLVKHGLLACERGEKFDIPKKKEKLPVEKFKKICEANR</sequence>
<name>A0A0A7LBV4_9ARCH</name>
<dbReference type="KEGG" id="mear:Mpt1_c06060"/>
<organism evidence="1 2">
    <name type="scientific">Candidatus Methanoplasma termitum</name>
    <dbReference type="NCBI Taxonomy" id="1577791"/>
    <lineage>
        <taxon>Archaea</taxon>
        <taxon>Methanobacteriati</taxon>
        <taxon>Thermoplasmatota</taxon>
        <taxon>Thermoplasmata</taxon>
        <taxon>Methanomassiliicoccales</taxon>
        <taxon>Methanomassiliicoccaceae</taxon>
        <taxon>Candidatus Methanoplasma</taxon>
    </lineage>
</organism>